<proteinExistence type="inferred from homology"/>
<dbReference type="InterPro" id="IPR002371">
    <property type="entry name" value="FlgK"/>
</dbReference>
<dbReference type="SUPFAM" id="SSF64518">
    <property type="entry name" value="Phase 1 flagellin"/>
    <property type="match status" value="1"/>
</dbReference>
<dbReference type="PRINTS" id="PR01005">
    <property type="entry name" value="FLGHOOKAP1"/>
</dbReference>
<evidence type="ECO:0000256" key="7">
    <source>
        <dbReference type="SAM" id="Coils"/>
    </source>
</evidence>
<comment type="similarity">
    <text evidence="3">Belongs to the flagella basal body rod proteins family.</text>
</comment>
<comment type="subcellular location">
    <subcellularLocation>
        <location evidence="1">Bacterial flagellum</location>
    </subcellularLocation>
    <subcellularLocation>
        <location evidence="2">Secreted</location>
    </subcellularLocation>
</comment>
<evidence type="ECO:0000256" key="6">
    <source>
        <dbReference type="ARBA" id="ARBA00023143"/>
    </source>
</evidence>
<dbReference type="Pfam" id="PF21158">
    <property type="entry name" value="flgK_1st_1"/>
    <property type="match status" value="1"/>
</dbReference>
<keyword evidence="12" id="KW-0282">Flagellum</keyword>
<feature type="domain" description="Flagellar basal body rod protein N-terminal" evidence="8">
    <location>
        <begin position="5"/>
        <end position="34"/>
    </location>
</feature>
<protein>
    <recommendedName>
        <fullName evidence="4">Flagellar hook-associated protein 1</fullName>
    </recommendedName>
</protein>
<dbReference type="PANTHER" id="PTHR30033">
    <property type="entry name" value="FLAGELLAR HOOK-ASSOCIATED PROTEIN 1"/>
    <property type="match status" value="1"/>
</dbReference>
<dbReference type="PANTHER" id="PTHR30033:SF1">
    <property type="entry name" value="FLAGELLAR HOOK-ASSOCIATED PROTEIN 1"/>
    <property type="match status" value="1"/>
</dbReference>
<keyword evidence="7" id="KW-0175">Coiled coil</keyword>
<dbReference type="Pfam" id="PF00460">
    <property type="entry name" value="Flg_bb_rod"/>
    <property type="match status" value="1"/>
</dbReference>
<dbReference type="Proteomes" id="UP001501083">
    <property type="component" value="Unassembled WGS sequence"/>
</dbReference>
<dbReference type="NCBIfam" id="TIGR02492">
    <property type="entry name" value="flgK_ends"/>
    <property type="match status" value="1"/>
</dbReference>
<dbReference type="Pfam" id="PF22638">
    <property type="entry name" value="FlgK_D1"/>
    <property type="match status" value="1"/>
</dbReference>
<evidence type="ECO:0000313" key="12">
    <source>
        <dbReference type="EMBL" id="GAA5078589.1"/>
    </source>
</evidence>
<keyword evidence="12" id="KW-0969">Cilium</keyword>
<dbReference type="InterPro" id="IPR001444">
    <property type="entry name" value="Flag_bb_rod_N"/>
</dbReference>
<comment type="caution">
    <text evidence="12">The sequence shown here is derived from an EMBL/GenBank/DDBJ whole genome shotgun (WGS) entry which is preliminary data.</text>
</comment>
<evidence type="ECO:0000259" key="11">
    <source>
        <dbReference type="Pfam" id="PF22638"/>
    </source>
</evidence>
<evidence type="ECO:0000256" key="3">
    <source>
        <dbReference type="ARBA" id="ARBA00009677"/>
    </source>
</evidence>
<evidence type="ECO:0000256" key="4">
    <source>
        <dbReference type="ARBA" id="ARBA00016244"/>
    </source>
</evidence>
<dbReference type="RefSeq" id="WP_158984545.1">
    <property type="nucleotide sequence ID" value="NZ_BAABKY010000002.1"/>
</dbReference>
<reference evidence="13" key="1">
    <citation type="journal article" date="2019" name="Int. J. Syst. Evol. Microbiol.">
        <title>The Global Catalogue of Microorganisms (GCM) 10K type strain sequencing project: providing services to taxonomists for standard genome sequencing and annotation.</title>
        <authorList>
            <consortium name="The Broad Institute Genomics Platform"/>
            <consortium name="The Broad Institute Genome Sequencing Center for Infectious Disease"/>
            <person name="Wu L."/>
            <person name="Ma J."/>
        </authorList>
    </citation>
    <scope>NUCLEOTIDE SEQUENCE [LARGE SCALE GENOMIC DNA]</scope>
    <source>
        <strain evidence="13">JCM 19212</strain>
    </source>
</reference>
<evidence type="ECO:0000256" key="2">
    <source>
        <dbReference type="ARBA" id="ARBA00004613"/>
    </source>
</evidence>
<evidence type="ECO:0000313" key="13">
    <source>
        <dbReference type="Proteomes" id="UP001501083"/>
    </source>
</evidence>
<feature type="domain" description="Flagellar hook-associated protein FlgK helical" evidence="11">
    <location>
        <begin position="93"/>
        <end position="322"/>
    </location>
</feature>
<keyword evidence="5" id="KW-0964">Secreted</keyword>
<gene>
    <name evidence="12" type="primary">flgK</name>
    <name evidence="12" type="ORF">GCM10025759_25840</name>
</gene>
<feature type="domain" description="Flagellar hook-associated protein 1 D2-like" evidence="10">
    <location>
        <begin position="333"/>
        <end position="411"/>
    </location>
</feature>
<sequence>MANVLSTGSGALIAFQRALATVSHNVANVATEGYSRQRVELATRHPTDMGYGWVGNGVQVADVRRIADDLATSRLLDSGGELSRLQQLSAMASRVDSLMSDKATGLSGVWSNFFDATTGLSSNASSSAARQEVLADARALTNRFNQLNSQLDSLGNEVNSGLRASAEEVNRLGAEIARLNGEISSNPNNVSNDLLDQRDRLVSELVGHTGGTAVAQKDGALNVFTAGGQALVVGNTSSKLTTITDPFQPERLQLALDANGQQIRLNESSLGGKIGGLMDFRSDVLDPAQAELGRIAVGLAETFNQQHRAGMDLNGQMGTDFFSLPAPRATGHAANTGTGTLTASVGDLSKLDAQNVVLKFDGTAWSATRADTGAAVPLTGTGTAADPLTIGGVELVVGGTPAGGDRFLLQPTAGAAGGIKVAIDDPNRIAAATPVKAQTDIGNIGNGKVSGIKVTDPTNANLLTPADIEFIDGTQYTVNGAGPYTYTPGQPIAANGWSLTLDGVPSAGDNFRVGSTGAGSSDNGNALLLSNLDDAKALNSGTVSLNGAIGGLTTMVGSSARQADYAADAQKILHDQAQSARDAISGVNIDEEAANLIRFQQAYQAAAQVISTADSMFQSLISAVSR</sequence>
<dbReference type="InterPro" id="IPR053927">
    <property type="entry name" value="FlgK_helical"/>
</dbReference>
<evidence type="ECO:0000256" key="5">
    <source>
        <dbReference type="ARBA" id="ARBA00022525"/>
    </source>
</evidence>
<evidence type="ECO:0000259" key="8">
    <source>
        <dbReference type="Pfam" id="PF00460"/>
    </source>
</evidence>
<keyword evidence="13" id="KW-1185">Reference proteome</keyword>
<keyword evidence="12" id="KW-0966">Cell projection</keyword>
<keyword evidence="6" id="KW-0975">Bacterial flagellum</keyword>
<dbReference type="InterPro" id="IPR010930">
    <property type="entry name" value="Flg_bb/hook_C_dom"/>
</dbReference>
<accession>A0ABP9LL04</accession>
<evidence type="ECO:0000256" key="1">
    <source>
        <dbReference type="ARBA" id="ARBA00004365"/>
    </source>
</evidence>
<name>A0ABP9LL04_9GAMM</name>
<organism evidence="12 13">
    <name type="scientific">Lysobacter panacisoli</name>
    <dbReference type="NCBI Taxonomy" id="1255263"/>
    <lineage>
        <taxon>Bacteria</taxon>
        <taxon>Pseudomonadati</taxon>
        <taxon>Pseudomonadota</taxon>
        <taxon>Gammaproteobacteria</taxon>
        <taxon>Lysobacterales</taxon>
        <taxon>Lysobacteraceae</taxon>
        <taxon>Lysobacter</taxon>
    </lineage>
</organism>
<dbReference type="Pfam" id="PF06429">
    <property type="entry name" value="Flg_bbr_C"/>
    <property type="match status" value="1"/>
</dbReference>
<feature type="coiled-coil region" evidence="7">
    <location>
        <begin position="130"/>
        <end position="182"/>
    </location>
</feature>
<evidence type="ECO:0000259" key="9">
    <source>
        <dbReference type="Pfam" id="PF06429"/>
    </source>
</evidence>
<dbReference type="InterPro" id="IPR049119">
    <property type="entry name" value="FlgK_D2-like"/>
</dbReference>
<dbReference type="EMBL" id="BAABKY010000002">
    <property type="protein sequence ID" value="GAA5078589.1"/>
    <property type="molecule type" value="Genomic_DNA"/>
</dbReference>
<feature type="domain" description="Flagellar basal-body/hook protein C-terminal" evidence="9">
    <location>
        <begin position="584"/>
        <end position="622"/>
    </location>
</feature>
<evidence type="ECO:0000259" key="10">
    <source>
        <dbReference type="Pfam" id="PF21158"/>
    </source>
</evidence>